<keyword evidence="2" id="KW-1185">Reference proteome</keyword>
<dbReference type="AlphaFoldDB" id="A0A8J3MQB0"/>
<dbReference type="Proteomes" id="UP000637906">
    <property type="component" value="Unassembled WGS sequence"/>
</dbReference>
<comment type="caution">
    <text evidence="1">The sequence shown here is derived from an EMBL/GenBank/DDBJ whole genome shotgun (WGS) entry which is preliminary data.</text>
</comment>
<organism evidence="1 2">
    <name type="scientific">Candidatus Mesenet longicola</name>
    <dbReference type="NCBI Taxonomy" id="1892558"/>
    <lineage>
        <taxon>Bacteria</taxon>
        <taxon>Pseudomonadati</taxon>
        <taxon>Pseudomonadota</taxon>
        <taxon>Alphaproteobacteria</taxon>
        <taxon>Rickettsiales</taxon>
        <taxon>Anaplasmataceae</taxon>
        <taxon>Candidatus Mesenet</taxon>
    </lineage>
</organism>
<reference evidence="1 2" key="1">
    <citation type="journal article" date="2021" name="Microb. Ecol.">
        <title>Candidatus Mesenet longicola: Novel Endosymbionts of Brontispa longissima that Induce Cytoplasmic Incompatibility.</title>
        <authorList>
            <person name="Takano S."/>
            <person name="Gotoh Y."/>
            <person name="Hayashi T."/>
        </authorList>
    </citation>
    <scope>NUCLEOTIDE SEQUENCE [LARGE SCALE GENOMIC DNA]</scope>
    <source>
        <strain evidence="1">L5</strain>
    </source>
</reference>
<protein>
    <submittedName>
        <fullName evidence="1">Uncharacterized protein</fullName>
    </submittedName>
</protein>
<dbReference type="EMBL" id="BNGU01000010">
    <property type="protein sequence ID" value="GHM59352.1"/>
    <property type="molecule type" value="Genomic_DNA"/>
</dbReference>
<evidence type="ECO:0000313" key="2">
    <source>
        <dbReference type="Proteomes" id="UP000637906"/>
    </source>
</evidence>
<evidence type="ECO:0000313" key="1">
    <source>
        <dbReference type="EMBL" id="GHM59352.1"/>
    </source>
</evidence>
<sequence length="51" mass="5478">MLTSKSVVLVGDSCEEDVSYFSTHGSSNVFVNGKPIARKSGNFTKNKVLAK</sequence>
<accession>A0A8J3MQB0</accession>
<gene>
    <name evidence="1" type="ORF">sL5_03450</name>
</gene>
<name>A0A8J3MQB0_9RICK</name>
<proteinExistence type="predicted"/>